<dbReference type="STRING" id="1216006.VA7868_00952"/>
<dbReference type="Gene3D" id="3.40.50.300">
    <property type="entry name" value="P-loop containing nucleotide triphosphate hydrolases"/>
    <property type="match status" value="1"/>
</dbReference>
<evidence type="ECO:0000313" key="3">
    <source>
        <dbReference type="EMBL" id="SHH94122.1"/>
    </source>
</evidence>
<dbReference type="Gene3D" id="3.40.50.10140">
    <property type="entry name" value="Toll/interleukin-1 receptor homology (TIR) domain"/>
    <property type="match status" value="1"/>
</dbReference>
<accession>A0A1M5X3F5</accession>
<feature type="domain" description="TIR" evidence="2">
    <location>
        <begin position="556"/>
        <end position="688"/>
    </location>
</feature>
<dbReference type="InterPro" id="IPR036388">
    <property type="entry name" value="WH-like_DNA-bd_sf"/>
</dbReference>
<name>A0A1M5X3F5_9VIBR</name>
<dbReference type="Pfam" id="PF13676">
    <property type="entry name" value="TIR_2"/>
    <property type="match status" value="1"/>
</dbReference>
<evidence type="ECO:0000259" key="2">
    <source>
        <dbReference type="PROSITE" id="PS50104"/>
    </source>
</evidence>
<gene>
    <name evidence="3" type="ORF">VA7868_00952</name>
</gene>
<dbReference type="InterPro" id="IPR035897">
    <property type="entry name" value="Toll_tir_struct_dom_sf"/>
</dbReference>
<dbReference type="EMBL" id="FQXZ01000008">
    <property type="protein sequence ID" value="SHH94122.1"/>
    <property type="molecule type" value="Genomic_DNA"/>
</dbReference>
<dbReference type="InterPro" id="IPR027417">
    <property type="entry name" value="P-loop_NTPase"/>
</dbReference>
<keyword evidence="4" id="KW-1185">Reference proteome</keyword>
<dbReference type="Gene3D" id="1.10.10.10">
    <property type="entry name" value="Winged helix-like DNA-binding domain superfamily/Winged helix DNA-binding domain"/>
    <property type="match status" value="1"/>
</dbReference>
<proteinExistence type="predicted"/>
<dbReference type="InterPro" id="IPR032171">
    <property type="entry name" value="COR-A"/>
</dbReference>
<dbReference type="PANTHER" id="PTHR47679">
    <property type="entry name" value="PROTEIN TORNADO 1"/>
    <property type="match status" value="1"/>
</dbReference>
<dbReference type="Gene3D" id="1.10.10.2200">
    <property type="match status" value="1"/>
</dbReference>
<reference evidence="3 4" key="1">
    <citation type="submission" date="2016-11" db="EMBL/GenBank/DDBJ databases">
        <authorList>
            <person name="Jaros S."/>
            <person name="Januszkiewicz K."/>
            <person name="Wedrychowicz H."/>
        </authorList>
    </citation>
    <scope>NUCLEOTIDE SEQUENCE [LARGE SCALE GENOMIC DNA]</scope>
    <source>
        <strain evidence="3 4">CECT 7868</strain>
    </source>
</reference>
<dbReference type="Proteomes" id="UP000184608">
    <property type="component" value="Unassembled WGS sequence"/>
</dbReference>
<evidence type="ECO:0000256" key="1">
    <source>
        <dbReference type="ARBA" id="ARBA00022737"/>
    </source>
</evidence>
<keyword evidence="1" id="KW-0677">Repeat</keyword>
<dbReference type="InterPro" id="IPR000157">
    <property type="entry name" value="TIR_dom"/>
</dbReference>
<evidence type="ECO:0000313" key="4">
    <source>
        <dbReference type="Proteomes" id="UP000184608"/>
    </source>
</evidence>
<dbReference type="GO" id="GO:0007165">
    <property type="term" value="P:signal transduction"/>
    <property type="evidence" value="ECO:0007669"/>
    <property type="project" value="InterPro"/>
</dbReference>
<dbReference type="SUPFAM" id="SSF52200">
    <property type="entry name" value="Toll/Interleukin receptor TIR domain"/>
    <property type="match status" value="1"/>
</dbReference>
<dbReference type="Pfam" id="PF16095">
    <property type="entry name" value="COR-A"/>
    <property type="match status" value="1"/>
</dbReference>
<sequence>MTLFPQLSRLTIRHVSGEQLSWSDAKILLLERPRLDIYGALPIEHVPPELTSEFDQKAIEDWYHEIQQHGYQTPNTLKVMLLGNGRIGKTQLARRLRGEAYDDTVPSTHGIDVHDFQWQRDDMDVQINCWDFGGQDVYLGTHSLFIDQRAVYVLLWHPGFENNDLVSCEQIEMRNRPLSYWLAYLKSLAGTEANILVCQSQCDQLESEQTAPIPHPQPFQALKQLAFSAKTSDGLAVFEPYFKRALQLQSERNGEVWLPNSWFAVEAEIQALQQKQVKQLSYTAFVTLCATHQVAAPETLAGYLHQSGRVFYRRGHFDDQLILDQAWALQGVYLLLERQNVLPVLKESGGCFTRETLKNLLWDQEIEEADQQLFVEMMTQCGACFKIDEQHYLAPDALLEKSPVRFEQIWQQAASDFHVRFEYRFLHDATMRYLLSQIGDKAGAQAYYWRYGCCFYDSQHRVKVQFECALDEHWLQDEVDPFTQPGHIDIQIAGASGQALAEHLIESIMEKTHLGQKPTVHWLKGSDNQKEDAMTQQDSQEKSFSAIGTAGVAPDALPNVYFSYAWGDETDERQAVCDEIYQQLSEHDDLNVLRDRNVMKAGDSIEAFERQIGRGDFIVLLVSEKSLRSIDCMHELAMIYHCSLRQRDDFVQRVIPVVLSDAKIGGIEDCLEVAALWAEKKKKLKKMVSQVGSENAGTQSVKVQQKLTEITGCCVDALSWISDLITERQPDLQAQATVEFVLKRIRGRQTADRTSS</sequence>
<dbReference type="AlphaFoldDB" id="A0A1M5X3F5"/>
<dbReference type="PROSITE" id="PS50104">
    <property type="entry name" value="TIR"/>
    <property type="match status" value="1"/>
</dbReference>
<dbReference type="SMART" id="SM00255">
    <property type="entry name" value="TIR"/>
    <property type="match status" value="1"/>
</dbReference>
<dbReference type="PANTHER" id="PTHR47679:SF2">
    <property type="entry name" value="C-TERMINAL OF ROC (COR) DOMAIN-CONTAINING PROTEIN"/>
    <property type="match status" value="1"/>
</dbReference>
<protein>
    <submittedName>
        <fullName evidence="3">Ras family protein</fullName>
    </submittedName>
</protein>
<dbReference type="SUPFAM" id="SSF52540">
    <property type="entry name" value="P-loop containing nucleoside triphosphate hydrolases"/>
    <property type="match status" value="1"/>
</dbReference>
<dbReference type="Pfam" id="PF08477">
    <property type="entry name" value="Roc"/>
    <property type="match status" value="1"/>
</dbReference>
<organism evidence="3 4">
    <name type="scientific">Vibrio aerogenes CECT 7868</name>
    <dbReference type="NCBI Taxonomy" id="1216006"/>
    <lineage>
        <taxon>Bacteria</taxon>
        <taxon>Pseudomonadati</taxon>
        <taxon>Pseudomonadota</taxon>
        <taxon>Gammaproteobacteria</taxon>
        <taxon>Vibrionales</taxon>
        <taxon>Vibrionaceae</taxon>
        <taxon>Vibrio</taxon>
    </lineage>
</organism>